<dbReference type="Gene3D" id="3.30.420.10">
    <property type="entry name" value="Ribonuclease H-like superfamily/Ribonuclease H"/>
    <property type="match status" value="1"/>
</dbReference>
<evidence type="ECO:0008006" key="4">
    <source>
        <dbReference type="Google" id="ProtNLM"/>
    </source>
</evidence>
<name>A0A4C1T759_EUMVA</name>
<feature type="region of interest" description="Disordered" evidence="1">
    <location>
        <begin position="15"/>
        <end position="49"/>
    </location>
</feature>
<reference evidence="2 3" key="1">
    <citation type="journal article" date="2019" name="Commun. Biol.">
        <title>The bagworm genome reveals a unique fibroin gene that provides high tensile strength.</title>
        <authorList>
            <person name="Kono N."/>
            <person name="Nakamura H."/>
            <person name="Ohtoshi R."/>
            <person name="Tomita M."/>
            <person name="Numata K."/>
            <person name="Arakawa K."/>
        </authorList>
    </citation>
    <scope>NUCLEOTIDE SEQUENCE [LARGE SCALE GENOMIC DNA]</scope>
</reference>
<feature type="compositionally biased region" description="Basic and acidic residues" evidence="1">
    <location>
        <begin position="20"/>
        <end position="36"/>
    </location>
</feature>
<keyword evidence="3" id="KW-1185">Reference proteome</keyword>
<accession>A0A4C1T759</accession>
<dbReference type="PANTHER" id="PTHR46060">
    <property type="entry name" value="MARINER MOS1 TRANSPOSASE-LIKE PROTEIN"/>
    <property type="match status" value="1"/>
</dbReference>
<dbReference type="AlphaFoldDB" id="A0A4C1T759"/>
<protein>
    <recommendedName>
        <fullName evidence="4">Mariner Mos1 transposase</fullName>
    </recommendedName>
</protein>
<dbReference type="PANTHER" id="PTHR46060:SF1">
    <property type="entry name" value="MARINER MOS1 TRANSPOSASE-LIKE PROTEIN"/>
    <property type="match status" value="1"/>
</dbReference>
<comment type="caution">
    <text evidence="2">The sequence shown here is derived from an EMBL/GenBank/DDBJ whole genome shotgun (WGS) entry which is preliminary data.</text>
</comment>
<evidence type="ECO:0000313" key="2">
    <source>
        <dbReference type="EMBL" id="GBP10252.1"/>
    </source>
</evidence>
<dbReference type="Pfam" id="PF01359">
    <property type="entry name" value="Transposase_1"/>
    <property type="match status" value="1"/>
</dbReference>
<proteinExistence type="predicted"/>
<dbReference type="EMBL" id="BGZK01000039">
    <property type="protein sequence ID" value="GBP10252.1"/>
    <property type="molecule type" value="Genomic_DNA"/>
</dbReference>
<dbReference type="InterPro" id="IPR036397">
    <property type="entry name" value="RNaseH_sf"/>
</dbReference>
<dbReference type="InterPro" id="IPR001888">
    <property type="entry name" value="Transposase_1"/>
</dbReference>
<dbReference type="GO" id="GO:0003676">
    <property type="term" value="F:nucleic acid binding"/>
    <property type="evidence" value="ECO:0007669"/>
    <property type="project" value="InterPro"/>
</dbReference>
<organism evidence="2 3">
    <name type="scientific">Eumeta variegata</name>
    <name type="common">Bagworm moth</name>
    <name type="synonym">Eumeta japonica</name>
    <dbReference type="NCBI Taxonomy" id="151549"/>
    <lineage>
        <taxon>Eukaryota</taxon>
        <taxon>Metazoa</taxon>
        <taxon>Ecdysozoa</taxon>
        <taxon>Arthropoda</taxon>
        <taxon>Hexapoda</taxon>
        <taxon>Insecta</taxon>
        <taxon>Pterygota</taxon>
        <taxon>Neoptera</taxon>
        <taxon>Endopterygota</taxon>
        <taxon>Lepidoptera</taxon>
        <taxon>Glossata</taxon>
        <taxon>Ditrysia</taxon>
        <taxon>Tineoidea</taxon>
        <taxon>Psychidae</taxon>
        <taxon>Oiketicinae</taxon>
        <taxon>Eumeta</taxon>
    </lineage>
</organism>
<gene>
    <name evidence="2" type="ORF">EVAR_77642_1</name>
</gene>
<sequence>MPILCLDPRRGVHAQGAARDLQEHQQLRVRDQRDSSEETTAGRSAGGVLPLKISKSTTRKRLTSINTLKLTCSFQGAVPVVCCFDDPPPVATPPPPQTTRATTTEYVPPTYVDISNNGGTSSGGCEPISANATTQRTGRKAWDIMDGTWLHLYDTETKSESMTWKSPLFLTLKKYTSSCGEDRGLSFWDSKGVVKIECLEREASVTGSLSVQQMKKMSNTIQKKQPDILAKIVLFHQDNASTHRSVSARAAIRDAGFEIRVFEHSSIFTRPCP</sequence>
<dbReference type="Proteomes" id="UP000299102">
    <property type="component" value="Unassembled WGS sequence"/>
</dbReference>
<dbReference type="InterPro" id="IPR052709">
    <property type="entry name" value="Transposase-MT_Hybrid"/>
</dbReference>
<evidence type="ECO:0000256" key="1">
    <source>
        <dbReference type="SAM" id="MobiDB-lite"/>
    </source>
</evidence>
<evidence type="ECO:0000313" key="3">
    <source>
        <dbReference type="Proteomes" id="UP000299102"/>
    </source>
</evidence>